<organism evidence="3 4">
    <name type="scientific">Stereocaulon virgatum</name>
    <dbReference type="NCBI Taxonomy" id="373712"/>
    <lineage>
        <taxon>Eukaryota</taxon>
        <taxon>Fungi</taxon>
        <taxon>Dikarya</taxon>
        <taxon>Ascomycota</taxon>
        <taxon>Pezizomycotina</taxon>
        <taxon>Lecanoromycetes</taxon>
        <taxon>OSLEUM clade</taxon>
        <taxon>Lecanoromycetidae</taxon>
        <taxon>Lecanorales</taxon>
        <taxon>Lecanorineae</taxon>
        <taxon>Stereocaulaceae</taxon>
        <taxon>Stereocaulon</taxon>
    </lineage>
</organism>
<dbReference type="Proteomes" id="UP001590950">
    <property type="component" value="Unassembled WGS sequence"/>
</dbReference>
<proteinExistence type="inferred from homology"/>
<keyword evidence="4" id="KW-1185">Reference proteome</keyword>
<keyword evidence="2" id="KW-0812">Transmembrane</keyword>
<evidence type="ECO:0000256" key="1">
    <source>
        <dbReference type="ARBA" id="ARBA00035112"/>
    </source>
</evidence>
<comment type="similarity">
    <text evidence="1">Belongs to the ustYa family.</text>
</comment>
<keyword evidence="2" id="KW-1133">Transmembrane helix</keyword>
<dbReference type="InterPro" id="IPR021765">
    <property type="entry name" value="UstYa-like"/>
</dbReference>
<comment type="caution">
    <text evidence="3">The sequence shown here is derived from an EMBL/GenBank/DDBJ whole genome shotgun (WGS) entry which is preliminary data.</text>
</comment>
<sequence length="282" mass="32278">MDQTPQGYRPLLGSIEGDEEKEQCSNHHLLVPRVYGFAILFPAFVLVVSLSFNFLLAAKLLDLAKSPKNYVNTDGRSRTESQVVDQRTKYAGLTRDIAVPWTWHGPFFQHNETRIFEKWVEVDSSDGIVALTDTYVQEKGLPASQRFPWDAAKGVYLVNAFHNLHCLKVLATTLMNYRLKQPQTEDFEHALHCLDALRQDVVCDADDTPRWTGFAEMVSGPGQFRQCKDWGRLQAWARQNNACHRHIKLKEGEEAIEMYKYCPEGSPYTEKVKEYFGDQGSE</sequence>
<name>A0ABR4A4P1_9LECA</name>
<gene>
    <name evidence="3" type="ORF">N7G274_007294</name>
</gene>
<evidence type="ECO:0000313" key="4">
    <source>
        <dbReference type="Proteomes" id="UP001590950"/>
    </source>
</evidence>
<feature type="transmembrane region" description="Helical" evidence="2">
    <location>
        <begin position="35"/>
        <end position="58"/>
    </location>
</feature>
<accession>A0ABR4A4P1</accession>
<reference evidence="3 4" key="1">
    <citation type="submission" date="2024-09" db="EMBL/GenBank/DDBJ databases">
        <title>Rethinking Asexuality: The Enigmatic Case of Functional Sexual Genes in Lepraria (Stereocaulaceae).</title>
        <authorList>
            <person name="Doellman M."/>
            <person name="Sun Y."/>
            <person name="Barcenas-Pena A."/>
            <person name="Lumbsch H.T."/>
            <person name="Grewe F."/>
        </authorList>
    </citation>
    <scope>NUCLEOTIDE SEQUENCE [LARGE SCALE GENOMIC DNA]</scope>
    <source>
        <strain evidence="3 4">Mercado 3170</strain>
    </source>
</reference>
<dbReference type="PANTHER" id="PTHR33365">
    <property type="entry name" value="YALI0B05434P"/>
    <property type="match status" value="1"/>
</dbReference>
<dbReference type="Pfam" id="PF11807">
    <property type="entry name" value="UstYa"/>
    <property type="match status" value="1"/>
</dbReference>
<evidence type="ECO:0000313" key="3">
    <source>
        <dbReference type="EMBL" id="KAL2039891.1"/>
    </source>
</evidence>
<evidence type="ECO:0000256" key="2">
    <source>
        <dbReference type="SAM" id="Phobius"/>
    </source>
</evidence>
<keyword evidence="2" id="KW-0472">Membrane</keyword>
<protein>
    <recommendedName>
        <fullName evidence="5">Cyclochlorotine biosynthesis protein O</fullName>
    </recommendedName>
</protein>
<dbReference type="PANTHER" id="PTHR33365:SF6">
    <property type="entry name" value="OXIDASE USTYA"/>
    <property type="match status" value="1"/>
</dbReference>
<evidence type="ECO:0008006" key="5">
    <source>
        <dbReference type="Google" id="ProtNLM"/>
    </source>
</evidence>
<dbReference type="EMBL" id="JBEFKJ010000023">
    <property type="protein sequence ID" value="KAL2039891.1"/>
    <property type="molecule type" value="Genomic_DNA"/>
</dbReference>